<proteinExistence type="predicted"/>
<dbReference type="Proteomes" id="UP000237466">
    <property type="component" value="Unassembled WGS sequence"/>
</dbReference>
<dbReference type="PROSITE" id="PS51257">
    <property type="entry name" value="PROKAR_LIPOPROTEIN"/>
    <property type="match status" value="1"/>
</dbReference>
<dbReference type="Proteomes" id="UP000263418">
    <property type="component" value="Chromosome 2"/>
</dbReference>
<keyword evidence="1" id="KW-0449">Lipoprotein</keyword>
<accession>A0A2S3R4L3</accession>
<sequence>MKKTMLALGGVVILLAGCQDDKQVQAPAATPSEETQAVVVVEPNQSADTDVVTTETFVDSAHNAKNALDWNGTYTGTLPCADCSGIDVTLTLNNDGSYVLEETYQGKQDGTFKSEGHFNWDESGSVVTLEGEGSLNQYFVGENVLMMLDINGQKITGDLADFYRLKKQ</sequence>
<organism evidence="2 3">
    <name type="scientific">Vibrio vulnificus</name>
    <dbReference type="NCBI Taxonomy" id="672"/>
    <lineage>
        <taxon>Bacteria</taxon>
        <taxon>Pseudomonadati</taxon>
        <taxon>Pseudomonadota</taxon>
        <taxon>Gammaproteobacteria</taxon>
        <taxon>Vibrionales</taxon>
        <taxon>Vibrionaceae</taxon>
        <taxon>Vibrio</taxon>
    </lineage>
</organism>
<dbReference type="AlphaFoldDB" id="A0A2S3R4L3"/>
<dbReference type="Gene3D" id="2.40.128.640">
    <property type="match status" value="1"/>
</dbReference>
<name>A0A2S3R4L3_VIBVL</name>
<dbReference type="KEGG" id="vvl:VV93_v1c42000"/>
<reference evidence="2 3" key="2">
    <citation type="journal article" date="2018" name="Front. Microbiol.">
        <title>Phylogeny of Vibrio vulnificus from the Analysis of the Core-Genome: Implications for Intra-Species Taxonomy.</title>
        <authorList>
            <person name="Roig F.J."/>
            <person name="Gonzalez-Candelas F."/>
            <person name="Sanjuan E."/>
            <person name="Fouz B."/>
            <person name="Feil E.J."/>
            <person name="Llorens C."/>
            <person name="Baker-Austin C."/>
            <person name="Oliver J.D."/>
            <person name="Danin-Poleg Y."/>
            <person name="Gibas C.J."/>
            <person name="Kashi Y."/>
            <person name="Gulig P.A."/>
            <person name="Morrison S.S."/>
            <person name="Amaro C."/>
        </authorList>
    </citation>
    <scope>NUCLEOTIDE SEQUENCE [LARGE SCALE GENOMIC DNA]</scope>
    <source>
        <strain evidence="2 3">CECT4608</strain>
    </source>
</reference>
<protein>
    <submittedName>
        <fullName evidence="2">Copper resistance protein NlpE</fullName>
    </submittedName>
    <submittedName>
        <fullName evidence="1">Lipoprotein</fullName>
    </submittedName>
</protein>
<reference evidence="1 4" key="1">
    <citation type="submission" date="2017-01" db="EMBL/GenBank/DDBJ databases">
        <title>Complete Genome Sequence of Vibrio vulnificus FORC_053.</title>
        <authorList>
            <consortium name="Food-borne Pathogen Omics Research Center"/>
            <person name="Chung H.Y."/>
            <person name="Na E.J."/>
            <person name="Song J.S."/>
            <person name="Kim H."/>
            <person name="Lee J.-H."/>
            <person name="Ryu S."/>
            <person name="Choi S.H."/>
        </authorList>
    </citation>
    <scope>NUCLEOTIDE SEQUENCE [LARGE SCALE GENOMIC DNA]</scope>
    <source>
        <strain evidence="1 4">FORC_053</strain>
    </source>
</reference>
<dbReference type="EMBL" id="CP019291">
    <property type="protein sequence ID" value="AXX62558.1"/>
    <property type="molecule type" value="Genomic_DNA"/>
</dbReference>
<gene>
    <name evidence="2" type="ORF">CRN52_07975</name>
    <name evidence="1" type="ORF">FORC53_4219</name>
</gene>
<dbReference type="Pfam" id="PF04170">
    <property type="entry name" value="NlpE"/>
    <property type="match status" value="1"/>
</dbReference>
<dbReference type="InterPro" id="IPR007298">
    <property type="entry name" value="Cu-R_lipoprotein_NlpE"/>
</dbReference>
<evidence type="ECO:0000313" key="2">
    <source>
        <dbReference type="EMBL" id="POB48658.1"/>
    </source>
</evidence>
<dbReference type="RefSeq" id="WP_011081733.1">
    <property type="nucleotide sequence ID" value="NZ_CBCSKP010000005.1"/>
</dbReference>
<evidence type="ECO:0000313" key="4">
    <source>
        <dbReference type="Proteomes" id="UP000263418"/>
    </source>
</evidence>
<dbReference type="EMBL" id="PDGH01000068">
    <property type="protein sequence ID" value="POB48658.1"/>
    <property type="molecule type" value="Genomic_DNA"/>
</dbReference>
<evidence type="ECO:0000313" key="3">
    <source>
        <dbReference type="Proteomes" id="UP000237466"/>
    </source>
</evidence>
<evidence type="ECO:0000313" key="1">
    <source>
        <dbReference type="EMBL" id="AXX62558.1"/>
    </source>
</evidence>